<reference evidence="12 13" key="1">
    <citation type="journal article" date="2018" name="Mol. Biol. Evol.">
        <title>Broad Genomic Sampling Reveals a Smut Pathogenic Ancestry of the Fungal Clade Ustilaginomycotina.</title>
        <authorList>
            <person name="Kijpornyongpan T."/>
            <person name="Mondo S.J."/>
            <person name="Barry K."/>
            <person name="Sandor L."/>
            <person name="Lee J."/>
            <person name="Lipzen A."/>
            <person name="Pangilinan J."/>
            <person name="LaButti K."/>
            <person name="Hainaut M."/>
            <person name="Henrissat B."/>
            <person name="Grigoriev I.V."/>
            <person name="Spatafora J.W."/>
            <person name="Aime M.C."/>
        </authorList>
    </citation>
    <scope>NUCLEOTIDE SEQUENCE [LARGE SCALE GENOMIC DNA]</scope>
    <source>
        <strain evidence="12 13">MCA 4198</strain>
    </source>
</reference>
<dbReference type="Pfam" id="PF05743">
    <property type="entry name" value="UEV"/>
    <property type="match status" value="1"/>
</dbReference>
<evidence type="ECO:0000256" key="2">
    <source>
        <dbReference type="ARBA" id="ARBA00009594"/>
    </source>
</evidence>
<dbReference type="GO" id="GO:0043162">
    <property type="term" value="P:ubiquitin-dependent protein catabolic process via the multivesicular body sorting pathway"/>
    <property type="evidence" value="ECO:0007669"/>
    <property type="project" value="UniProtKB-ARBA"/>
</dbReference>
<evidence type="ECO:0000256" key="7">
    <source>
        <dbReference type="PROSITE-ProRule" id="PRU00644"/>
    </source>
</evidence>
<dbReference type="SUPFAM" id="SSF54495">
    <property type="entry name" value="UBC-like"/>
    <property type="match status" value="1"/>
</dbReference>
<dbReference type="PANTHER" id="PTHR23306:SF3">
    <property type="entry name" value="TUMOR SUPPRESSOR PROTEIN 101"/>
    <property type="match status" value="1"/>
</dbReference>
<name>A0A316YUE0_9BASI</name>
<evidence type="ECO:0000259" key="11">
    <source>
        <dbReference type="PROSITE" id="PS51322"/>
    </source>
</evidence>
<evidence type="ECO:0000256" key="3">
    <source>
        <dbReference type="ARBA" id="ARBA00022448"/>
    </source>
</evidence>
<evidence type="ECO:0000256" key="5">
    <source>
        <dbReference type="ARBA" id="ARBA00022927"/>
    </source>
</evidence>
<keyword evidence="13" id="KW-1185">Reference proteome</keyword>
<dbReference type="EMBL" id="KZ819634">
    <property type="protein sequence ID" value="PWN92851.1"/>
    <property type="molecule type" value="Genomic_DNA"/>
</dbReference>
<organism evidence="12 13">
    <name type="scientific">Acaromyces ingoldii</name>
    <dbReference type="NCBI Taxonomy" id="215250"/>
    <lineage>
        <taxon>Eukaryota</taxon>
        <taxon>Fungi</taxon>
        <taxon>Dikarya</taxon>
        <taxon>Basidiomycota</taxon>
        <taxon>Ustilaginomycotina</taxon>
        <taxon>Exobasidiomycetes</taxon>
        <taxon>Exobasidiales</taxon>
        <taxon>Cryptobasidiaceae</taxon>
        <taxon>Acaromyces</taxon>
    </lineage>
</organism>
<keyword evidence="4" id="KW-0967">Endosome</keyword>
<feature type="domain" description="UEV" evidence="11">
    <location>
        <begin position="4"/>
        <end position="149"/>
    </location>
</feature>
<dbReference type="CDD" id="cd11685">
    <property type="entry name" value="UEV_TSG101-like"/>
    <property type="match status" value="1"/>
</dbReference>
<dbReference type="InterPro" id="IPR016135">
    <property type="entry name" value="UBQ-conjugating_enzyme/RWD"/>
</dbReference>
<dbReference type="GO" id="GO:0072666">
    <property type="term" value="P:establishment of protein localization to vacuole"/>
    <property type="evidence" value="ECO:0007669"/>
    <property type="project" value="UniProtKB-ARBA"/>
</dbReference>
<keyword evidence="3 7" id="KW-0813">Transport</keyword>
<dbReference type="RefSeq" id="XP_025380049.1">
    <property type="nucleotide sequence ID" value="XM_025520283.1"/>
</dbReference>
<feature type="compositionally biased region" description="Polar residues" evidence="9">
    <location>
        <begin position="214"/>
        <end position="228"/>
    </location>
</feature>
<evidence type="ECO:0000256" key="9">
    <source>
        <dbReference type="SAM" id="MobiDB-lite"/>
    </source>
</evidence>
<gene>
    <name evidence="12" type="ORF">FA10DRAFT_263595</name>
</gene>
<evidence type="ECO:0000313" key="13">
    <source>
        <dbReference type="Proteomes" id="UP000245768"/>
    </source>
</evidence>
<comment type="subcellular location">
    <subcellularLocation>
        <location evidence="1">Endosome</location>
    </subcellularLocation>
</comment>
<dbReference type="InterPro" id="IPR052070">
    <property type="entry name" value="ESCRT-I_UEV_domain"/>
</dbReference>
<dbReference type="SUPFAM" id="SSF140111">
    <property type="entry name" value="Endosomal sorting complex assembly domain"/>
    <property type="match status" value="1"/>
</dbReference>
<dbReference type="InParanoid" id="A0A316YUE0"/>
<feature type="domain" description="SB" evidence="10">
    <location>
        <begin position="469"/>
        <end position="537"/>
    </location>
</feature>
<evidence type="ECO:0000256" key="4">
    <source>
        <dbReference type="ARBA" id="ARBA00022753"/>
    </source>
</evidence>
<dbReference type="PROSITE" id="PS51312">
    <property type="entry name" value="SB"/>
    <property type="match status" value="1"/>
</dbReference>
<proteinExistence type="inferred from homology"/>
<feature type="compositionally biased region" description="Pro residues" evidence="9">
    <location>
        <begin position="325"/>
        <end position="335"/>
    </location>
</feature>
<feature type="coiled-coil region" evidence="8">
    <location>
        <begin position="383"/>
        <end position="410"/>
    </location>
</feature>
<evidence type="ECO:0000256" key="1">
    <source>
        <dbReference type="ARBA" id="ARBA00004177"/>
    </source>
</evidence>
<dbReference type="GO" id="GO:0006886">
    <property type="term" value="P:intracellular protein transport"/>
    <property type="evidence" value="ECO:0007669"/>
    <property type="project" value="UniProtKB-ARBA"/>
</dbReference>
<comment type="similarity">
    <text evidence="2">Belongs to the ubiquitin-conjugating enzyme family. UEV subfamily.</text>
</comment>
<protein>
    <submittedName>
        <fullName evidence="12">UEV-domain-containing protein</fullName>
    </submittedName>
</protein>
<dbReference type="OrthoDB" id="306304at2759"/>
<evidence type="ECO:0000256" key="8">
    <source>
        <dbReference type="SAM" id="Coils"/>
    </source>
</evidence>
<feature type="compositionally biased region" description="Polar residues" evidence="9">
    <location>
        <begin position="299"/>
        <end position="313"/>
    </location>
</feature>
<dbReference type="GeneID" id="37042199"/>
<evidence type="ECO:0000313" key="12">
    <source>
        <dbReference type="EMBL" id="PWN92851.1"/>
    </source>
</evidence>
<dbReference type="STRING" id="215250.A0A316YUE0"/>
<dbReference type="GO" id="GO:0043130">
    <property type="term" value="F:ubiquitin binding"/>
    <property type="evidence" value="ECO:0007669"/>
    <property type="project" value="TreeGrafter"/>
</dbReference>
<feature type="region of interest" description="Disordered" evidence="9">
    <location>
        <begin position="143"/>
        <end position="348"/>
    </location>
</feature>
<dbReference type="Pfam" id="PF09454">
    <property type="entry name" value="Vps23_core"/>
    <property type="match status" value="1"/>
</dbReference>
<dbReference type="AlphaFoldDB" id="A0A316YUE0"/>
<dbReference type="PROSITE" id="PS51322">
    <property type="entry name" value="UEV"/>
    <property type="match status" value="1"/>
</dbReference>
<dbReference type="PANTHER" id="PTHR23306">
    <property type="entry name" value="TUMOR SUSCEPTIBILITY GENE 101 PROTEIN-RELATED"/>
    <property type="match status" value="1"/>
</dbReference>
<sequence length="540" mass="59876">MDHGVVQRWLRSILDPYPEADRVYADVDRTLMAVSSLSPKTEVYTYDDGRTQLLLVLEGTIPVGYRGATYNIPVAYWIPRMYPREAPIAYVTPTADMLVRKGKHVDVSGKVGGPYLERWEKKWEASNLLDFVHDCQSIFGQEPPVYAKPRGAPSAQGTPSPGPGLSPQPSGDPRERRPPQLPPQSPQTTSSRAETGPPLKPPKPGGSYADPQRRTSLPPQANHQSPGTQHHDPRYAAGASHLGHLAPSASPTQHFRHQSMDPRYYQYAQPTPPNTSVYEQGLPVEAPRHPSTGPRQPARSVSLSAAEAGSSQALPAGPSHLSPNGPRPPPVPPVPQDFVETRSGSYEEVHQQMQNLNLASPLGAPAPPRPPNPELLSLHARLHAKLTMRLQHLRNTLGESQNQLQLLNSDLDRGEPAIRDEMSRLEAVRDVCRATGDGLERSVNEAREWAQKLREREDPNPDEMVFSTSIVGNQLIDLVAEDNAIEDTLYHLGRALNAEVIDLDRFLKQTRFLAREQFMRRALAQKIYTRSISHACLERE</sequence>
<dbReference type="Proteomes" id="UP000245768">
    <property type="component" value="Unassembled WGS sequence"/>
</dbReference>
<dbReference type="GO" id="GO:0000813">
    <property type="term" value="C:ESCRT I complex"/>
    <property type="evidence" value="ECO:0007669"/>
    <property type="project" value="TreeGrafter"/>
</dbReference>
<dbReference type="InterPro" id="IPR008883">
    <property type="entry name" value="UEV_N"/>
</dbReference>
<keyword evidence="5 7" id="KW-0653">Protein transport</keyword>
<accession>A0A316YUE0</accession>
<evidence type="ECO:0000256" key="6">
    <source>
        <dbReference type="ARBA" id="ARBA00023054"/>
    </source>
</evidence>
<dbReference type="InterPro" id="IPR017916">
    <property type="entry name" value="SB_dom"/>
</dbReference>
<keyword evidence="6 8" id="KW-0175">Coiled coil</keyword>
<evidence type="ECO:0000259" key="10">
    <source>
        <dbReference type="PROSITE" id="PS51312"/>
    </source>
</evidence>
<dbReference type="Gene3D" id="3.10.110.10">
    <property type="entry name" value="Ubiquitin Conjugating Enzyme"/>
    <property type="match status" value="1"/>
</dbReference>
<dbReference type="Gene3D" id="6.10.140.820">
    <property type="match status" value="1"/>
</dbReference>
<dbReference type="InterPro" id="IPR037202">
    <property type="entry name" value="ESCRT_assembly_dom"/>
</dbReference>